<dbReference type="GO" id="GO:0140825">
    <property type="term" value="F:lactoperoxidase activity"/>
    <property type="evidence" value="ECO:0007669"/>
    <property type="project" value="UniProtKB-EC"/>
</dbReference>
<comment type="similarity">
    <text evidence="14">Belongs to the peroxidase family.</text>
</comment>
<keyword evidence="11" id="KW-0376">Hydrogen peroxide</keyword>
<keyword evidence="8 13" id="KW-0106">Calcium</keyword>
<keyword evidence="5" id="KW-0575">Peroxidase</keyword>
<dbReference type="InterPro" id="IPR010255">
    <property type="entry name" value="Haem_peroxidase_sf"/>
</dbReference>
<evidence type="ECO:0000256" key="7">
    <source>
        <dbReference type="ARBA" id="ARBA00022723"/>
    </source>
</evidence>
<keyword evidence="4" id="KW-0964">Secreted</keyword>
<evidence type="ECO:0000256" key="13">
    <source>
        <dbReference type="PIRSR" id="PIRSR600823-3"/>
    </source>
</evidence>
<accession>A0A059DHT5</accession>
<evidence type="ECO:0000256" key="5">
    <source>
        <dbReference type="ARBA" id="ARBA00022559"/>
    </source>
</evidence>
<feature type="binding site" evidence="13">
    <location>
        <position position="14"/>
    </location>
    <ligand>
        <name>Ca(2+)</name>
        <dbReference type="ChEBI" id="CHEBI:29108"/>
        <label>1</label>
    </ligand>
</feature>
<comment type="function">
    <text evidence="2">Removal of H(2)O(2), oxidation of toxic reductants, biosynthesis and degradation of lignin, suberization, auxin catabolism, response to environmental stresses such as wounding, pathogen attack and oxidative stress. These functions might be dependent on each isozyme/isoform in each plant tissue.</text>
</comment>
<evidence type="ECO:0000256" key="14">
    <source>
        <dbReference type="RuleBase" id="RU004241"/>
    </source>
</evidence>
<evidence type="ECO:0000256" key="3">
    <source>
        <dbReference type="ARBA" id="ARBA00012313"/>
    </source>
</evidence>
<sequence length="194" mass="21451">MHPLIDSIARKPSEKFTRPNFSVRRYDIIDEAKKIFKATCLSTVPYANMVMLATQDSVLLVGLLAGVPSYNVPMRRRDGLVSYPNEVNLPRATFSISEATQAFMTKGFFTFTVTGTLLDAHSVGAAHCSFLVTKLKGICRNSTSNDPTAFLDQSTSFMADNSFACAMVRLGNIQVPTGNAKEIRRNCRIFNKPK</sequence>
<dbReference type="EMBL" id="KK198753">
    <property type="protein sequence ID" value="KCW89936.1"/>
    <property type="molecule type" value="Genomic_DNA"/>
</dbReference>
<evidence type="ECO:0000256" key="4">
    <source>
        <dbReference type="ARBA" id="ARBA00022525"/>
    </source>
</evidence>
<comment type="catalytic activity">
    <reaction evidence="1">
        <text>2 a phenolic donor + H2O2 = 2 a phenolic radical donor + 2 H2O</text>
        <dbReference type="Rhea" id="RHEA:56136"/>
        <dbReference type="ChEBI" id="CHEBI:15377"/>
        <dbReference type="ChEBI" id="CHEBI:16240"/>
        <dbReference type="ChEBI" id="CHEBI:139520"/>
        <dbReference type="ChEBI" id="CHEBI:139521"/>
        <dbReference type="EC" id="1.11.1.7"/>
    </reaction>
</comment>
<dbReference type="STRING" id="71139.A0A059DHT5"/>
<dbReference type="InterPro" id="IPR002016">
    <property type="entry name" value="Haem_peroxidase"/>
</dbReference>
<dbReference type="AlphaFoldDB" id="A0A059DHT5"/>
<dbReference type="EC" id="1.11.1.7" evidence="3"/>
<dbReference type="GO" id="GO:0020037">
    <property type="term" value="F:heme binding"/>
    <property type="evidence" value="ECO:0007669"/>
    <property type="project" value="InterPro"/>
</dbReference>
<dbReference type="Gene3D" id="1.10.420.10">
    <property type="entry name" value="Peroxidase, domain 2"/>
    <property type="match status" value="2"/>
</dbReference>
<dbReference type="GO" id="GO:0006979">
    <property type="term" value="P:response to oxidative stress"/>
    <property type="evidence" value="ECO:0007669"/>
    <property type="project" value="InterPro"/>
</dbReference>
<feature type="binding site" description="axial binding residue" evidence="13">
    <location>
        <position position="121"/>
    </location>
    <ligand>
        <name>heme b</name>
        <dbReference type="ChEBI" id="CHEBI:60344"/>
    </ligand>
    <ligandPart>
        <name>Fe</name>
        <dbReference type="ChEBI" id="CHEBI:18248"/>
    </ligandPart>
</feature>
<dbReference type="GO" id="GO:0009505">
    <property type="term" value="C:plant-type cell wall"/>
    <property type="evidence" value="ECO:0000318"/>
    <property type="project" value="GO_Central"/>
</dbReference>
<organism evidence="16">
    <name type="scientific">Eucalyptus grandis</name>
    <name type="common">Flooded gum</name>
    <dbReference type="NCBI Taxonomy" id="71139"/>
    <lineage>
        <taxon>Eukaryota</taxon>
        <taxon>Viridiplantae</taxon>
        <taxon>Streptophyta</taxon>
        <taxon>Embryophyta</taxon>
        <taxon>Tracheophyta</taxon>
        <taxon>Spermatophyta</taxon>
        <taxon>Magnoliopsida</taxon>
        <taxon>eudicotyledons</taxon>
        <taxon>Gunneridae</taxon>
        <taxon>Pentapetalae</taxon>
        <taxon>rosids</taxon>
        <taxon>malvids</taxon>
        <taxon>Myrtales</taxon>
        <taxon>Myrtaceae</taxon>
        <taxon>Myrtoideae</taxon>
        <taxon>Eucalypteae</taxon>
        <taxon>Eucalyptus</taxon>
    </lineage>
</organism>
<dbReference type="PROSITE" id="PS50873">
    <property type="entry name" value="PEROXIDASE_4"/>
    <property type="match status" value="1"/>
</dbReference>
<dbReference type="PANTHER" id="PTHR31517">
    <property type="match status" value="1"/>
</dbReference>
<evidence type="ECO:0000259" key="15">
    <source>
        <dbReference type="PROSITE" id="PS50873"/>
    </source>
</evidence>
<dbReference type="GO" id="GO:0042744">
    <property type="term" value="P:hydrogen peroxide catabolic process"/>
    <property type="evidence" value="ECO:0007669"/>
    <property type="project" value="UniProtKB-KW"/>
</dbReference>
<feature type="domain" description="Plant heme peroxidase family profile" evidence="15">
    <location>
        <begin position="4"/>
        <end position="191"/>
    </location>
</feature>
<evidence type="ECO:0000256" key="12">
    <source>
        <dbReference type="PIRSR" id="PIRSR600823-2"/>
    </source>
</evidence>
<evidence type="ECO:0000256" key="11">
    <source>
        <dbReference type="ARBA" id="ARBA00023324"/>
    </source>
</evidence>
<dbReference type="Pfam" id="PF00141">
    <property type="entry name" value="peroxidase"/>
    <property type="match status" value="1"/>
</dbReference>
<evidence type="ECO:0000256" key="9">
    <source>
        <dbReference type="ARBA" id="ARBA00023002"/>
    </source>
</evidence>
<dbReference type="PANTHER" id="PTHR31517:SF59">
    <property type="entry name" value="PEROXIDASE"/>
    <property type="match status" value="1"/>
</dbReference>
<name>A0A059DHT5_EUCGR</name>
<keyword evidence="7 13" id="KW-0479">Metal-binding</keyword>
<evidence type="ECO:0000256" key="1">
    <source>
        <dbReference type="ARBA" id="ARBA00000189"/>
    </source>
</evidence>
<dbReference type="SUPFAM" id="SSF48113">
    <property type="entry name" value="Heme-dependent peroxidases"/>
    <property type="match status" value="1"/>
</dbReference>
<evidence type="ECO:0000256" key="6">
    <source>
        <dbReference type="ARBA" id="ARBA00022617"/>
    </source>
</evidence>
<reference evidence="16" key="1">
    <citation type="submission" date="2013-07" db="EMBL/GenBank/DDBJ databases">
        <title>The genome of Eucalyptus grandis.</title>
        <authorList>
            <person name="Schmutz J."/>
            <person name="Hayes R."/>
            <person name="Myburg A."/>
            <person name="Tuskan G."/>
            <person name="Grattapaglia D."/>
            <person name="Rokhsar D.S."/>
        </authorList>
    </citation>
    <scope>NUCLEOTIDE SEQUENCE</scope>
    <source>
        <tissue evidence="16">Leaf extractions</tissue>
    </source>
</reference>
<proteinExistence type="inferred from homology"/>
<dbReference type="InParanoid" id="A0A059DHT5"/>
<keyword evidence="6" id="KW-0349">Heme</keyword>
<dbReference type="GO" id="GO:0006950">
    <property type="term" value="P:response to stress"/>
    <property type="evidence" value="ECO:0000318"/>
    <property type="project" value="GO_Central"/>
</dbReference>
<comment type="cofactor">
    <cofactor evidence="13">
        <name>heme b</name>
        <dbReference type="ChEBI" id="CHEBI:60344"/>
    </cofactor>
    <text evidence="13">Binds 1 heme b (iron(II)-protoporphyrin IX) group per subunit.</text>
</comment>
<evidence type="ECO:0000256" key="8">
    <source>
        <dbReference type="ARBA" id="ARBA00022837"/>
    </source>
</evidence>
<dbReference type="Gramene" id="KCW89936">
    <property type="protein sequence ID" value="KCW89936"/>
    <property type="gene ID" value="EUGRSUZ_A02148"/>
</dbReference>
<keyword evidence="10 13" id="KW-0408">Iron</keyword>
<evidence type="ECO:0000313" key="16">
    <source>
        <dbReference type="EMBL" id="KCW89936.1"/>
    </source>
</evidence>
<dbReference type="GO" id="GO:0004601">
    <property type="term" value="F:peroxidase activity"/>
    <property type="evidence" value="ECO:0000318"/>
    <property type="project" value="GO_Central"/>
</dbReference>
<keyword evidence="9" id="KW-0560">Oxidoreductase</keyword>
<protein>
    <recommendedName>
        <fullName evidence="3">peroxidase</fullName>
        <ecNumber evidence="3">1.11.1.7</ecNumber>
    </recommendedName>
</protein>
<gene>
    <name evidence="16" type="ORF">EUGRSUZ_A02148</name>
</gene>
<comment type="cofactor">
    <cofactor evidence="13">
        <name>Ca(2+)</name>
        <dbReference type="ChEBI" id="CHEBI:29108"/>
    </cofactor>
    <text evidence="13">Binds 2 calcium ions per subunit.</text>
</comment>
<dbReference type="InterPro" id="IPR000823">
    <property type="entry name" value="Peroxidase_pln"/>
</dbReference>
<evidence type="ECO:0000256" key="10">
    <source>
        <dbReference type="ARBA" id="ARBA00023004"/>
    </source>
</evidence>
<evidence type="ECO:0000256" key="2">
    <source>
        <dbReference type="ARBA" id="ARBA00002322"/>
    </source>
</evidence>
<dbReference type="GO" id="GO:0046872">
    <property type="term" value="F:metal ion binding"/>
    <property type="evidence" value="ECO:0007669"/>
    <property type="project" value="UniProtKB-KW"/>
</dbReference>
<dbReference type="Gene3D" id="1.10.520.10">
    <property type="match status" value="2"/>
</dbReference>
<feature type="binding site" evidence="12">
    <location>
        <position position="90"/>
    </location>
    <ligand>
        <name>substrate</name>
    </ligand>
</feature>